<dbReference type="SUPFAM" id="SSF50939">
    <property type="entry name" value="Sialidases"/>
    <property type="match status" value="1"/>
</dbReference>
<dbReference type="Proteomes" id="UP000315648">
    <property type="component" value="Unassembled WGS sequence"/>
</dbReference>
<accession>A0A556QKW4</accession>
<feature type="domain" description="Carbohydrate-binding module family 96" evidence="4">
    <location>
        <begin position="774"/>
        <end position="877"/>
    </location>
</feature>
<sequence>MKTHDSGWNSALKTGKRLAARTLIIIGSSGLLTADALALTGTINGLANDAEARSNGTVGNAAGNPGLVGGVSGVQSAVVNMFQIPAAILSDPTQQFSAATYGMRTGFMSSFAFNGDLYGIGFSTTSAAVDPTDYYGGSLDAASTLIQDNFITGSTPSYTGVSTSNAALVSYLNNQLNAARESGASTAYVFFRVNPDAYVYWNSYQLGTTEGGGYYIPTLNYTTVTVPRWTSVPLGGGGYVTGLVSDPSGAAIYARTDVGGAFRWVPTGDVAGNGGWVSLSDTLVPFATAGATALHCVESIAVDPSTPNRLYMAVGNPSISSTARGIYGSDNQGASWYLVGASNTFVIQGNGGSRANGERLAVDPNNPNILWYGSTTSGLRKFVKSGGVWTATQIASSSVPFGSTNTGITFVACDANSGSTIVYAGVSDATTGGVYRSTDGGTTWSIVGGATVFNPRRAQLAANGTLYVTAGTAGVAKLPRAGSLSLLSGLPTGQTYHGIAVDPNDATGQKVFVASISSTNISRSADGGSTWTTQTTTFNEGPLTSTNHQRKEPDGLASQTGYWFGTTSSLMVTPGDANELWLGDFFGVTRTRNAQNLGTNPGAWWYTLQKNQEETVVLSLKNAPTGAKLLTGLSDVAGFRYLDTTLRPTGAGGSSMGAANTTSLDFSESDNNVWARSTVATNQSSGSGAVSIDGGLNWTTFGQLAARNVANSATAGWEEFDIGPYLKKQQAAGVTSVTMAVRSSHWLTQNNYLRFSSKEGANPPQLVLNGTGSPLTPTADAMVYAGNASTNFGASTELAAQNYYDQPGYVRWSYLKFDLTGQPAITSAKLRLYRLASADTNSYSTSISSTPTTTWVEGDGGTDNLPASEITWTNKPTNFYSTPSALWMGGGRVAVSASNPTNIVWMGIKNGGNATPMYYSTDRGVTWAAASGGPNSNITGIYTNGSSISPSGQPLTADRGNGNFYAAAFGGAGHVIYRSTNSGATWTQVSTVNNGNSYNMRTPQLVAAPVSSAYPSGGDVWLCDDGTYNGNGGGLWRSVDSAGTWSSLSGIGKVTAVSFGKAASGTGYSVFINGYKAGIKGIYRSDDYGSTWVKLSDPTIKDILSLAGDRQNHGKVFIGTDGRGVFQSQ</sequence>
<dbReference type="GO" id="GO:0010411">
    <property type="term" value="P:xyloglucan metabolic process"/>
    <property type="evidence" value="ECO:0007669"/>
    <property type="project" value="TreeGrafter"/>
</dbReference>
<evidence type="ECO:0000256" key="1">
    <source>
        <dbReference type="ARBA" id="ARBA00004613"/>
    </source>
</evidence>
<dbReference type="InterPro" id="IPR055372">
    <property type="entry name" value="CBM96"/>
</dbReference>
<dbReference type="EMBL" id="VMBG01000002">
    <property type="protein sequence ID" value="TSJ77293.1"/>
    <property type="molecule type" value="Genomic_DNA"/>
</dbReference>
<evidence type="ECO:0000256" key="3">
    <source>
        <dbReference type="ARBA" id="ARBA00022729"/>
    </source>
</evidence>
<organism evidence="5 6">
    <name type="scientific">Rariglobus hedericola</name>
    <dbReference type="NCBI Taxonomy" id="2597822"/>
    <lineage>
        <taxon>Bacteria</taxon>
        <taxon>Pseudomonadati</taxon>
        <taxon>Verrucomicrobiota</taxon>
        <taxon>Opitutia</taxon>
        <taxon>Opitutales</taxon>
        <taxon>Opitutaceae</taxon>
        <taxon>Rariglobus</taxon>
    </lineage>
</organism>
<dbReference type="OrthoDB" id="184130at2"/>
<dbReference type="AlphaFoldDB" id="A0A556QKW4"/>
<evidence type="ECO:0000256" key="2">
    <source>
        <dbReference type="ARBA" id="ARBA00022525"/>
    </source>
</evidence>
<dbReference type="Gene3D" id="2.130.10.10">
    <property type="entry name" value="YVTN repeat-like/Quinoprotein amine dehydrogenase"/>
    <property type="match status" value="2"/>
</dbReference>
<dbReference type="Pfam" id="PF24517">
    <property type="entry name" value="CBM96"/>
    <property type="match status" value="1"/>
</dbReference>
<keyword evidence="3" id="KW-0732">Signal</keyword>
<evidence type="ECO:0000313" key="6">
    <source>
        <dbReference type="Proteomes" id="UP000315648"/>
    </source>
</evidence>
<dbReference type="GO" id="GO:0005576">
    <property type="term" value="C:extracellular region"/>
    <property type="evidence" value="ECO:0007669"/>
    <property type="project" value="UniProtKB-SubCell"/>
</dbReference>
<dbReference type="InterPro" id="IPR052025">
    <property type="entry name" value="Xyloglucanase_GH74"/>
</dbReference>
<name>A0A556QKW4_9BACT</name>
<dbReference type="InterPro" id="IPR036278">
    <property type="entry name" value="Sialidase_sf"/>
</dbReference>
<gene>
    <name evidence="5" type="ORF">FPL22_14450</name>
</gene>
<proteinExistence type="predicted"/>
<dbReference type="PANTHER" id="PTHR43739:SF5">
    <property type="entry name" value="EXO-ALPHA-SIALIDASE"/>
    <property type="match status" value="1"/>
</dbReference>
<evidence type="ECO:0000259" key="4">
    <source>
        <dbReference type="Pfam" id="PF24517"/>
    </source>
</evidence>
<comment type="caution">
    <text evidence="5">The sequence shown here is derived from an EMBL/GenBank/DDBJ whole genome shotgun (WGS) entry which is preliminary data.</text>
</comment>
<dbReference type="PANTHER" id="PTHR43739">
    <property type="entry name" value="XYLOGLUCANASE (EUROFUNG)"/>
    <property type="match status" value="1"/>
</dbReference>
<keyword evidence="2" id="KW-0964">Secreted</keyword>
<keyword evidence="6" id="KW-1185">Reference proteome</keyword>
<dbReference type="InterPro" id="IPR015943">
    <property type="entry name" value="WD40/YVTN_repeat-like_dom_sf"/>
</dbReference>
<reference evidence="5 6" key="1">
    <citation type="submission" date="2019-07" db="EMBL/GenBank/DDBJ databases">
        <title>Description of 53C-WASEF.</title>
        <authorList>
            <person name="Pitt A."/>
            <person name="Hahn M.W."/>
        </authorList>
    </citation>
    <scope>NUCLEOTIDE SEQUENCE [LARGE SCALE GENOMIC DNA]</scope>
    <source>
        <strain evidence="5 6">53C-WASEF</strain>
    </source>
</reference>
<comment type="subcellular location">
    <subcellularLocation>
        <location evidence="1">Secreted</location>
    </subcellularLocation>
</comment>
<evidence type="ECO:0000313" key="5">
    <source>
        <dbReference type="EMBL" id="TSJ77293.1"/>
    </source>
</evidence>
<dbReference type="RefSeq" id="WP_144353696.1">
    <property type="nucleotide sequence ID" value="NZ_CBCRVV010000013.1"/>
</dbReference>
<dbReference type="SUPFAM" id="SSF110296">
    <property type="entry name" value="Oligoxyloglucan reducing end-specific cellobiohydrolase"/>
    <property type="match status" value="1"/>
</dbReference>
<protein>
    <recommendedName>
        <fullName evidence="4">Carbohydrate-binding module family 96 domain-containing protein</fullName>
    </recommendedName>
</protein>
<dbReference type="CDD" id="cd15482">
    <property type="entry name" value="Sialidase_non-viral"/>
    <property type="match status" value="1"/>
</dbReference>